<dbReference type="EMBL" id="JAPWDV010000002">
    <property type="protein sequence ID" value="KAJ6219850.1"/>
    <property type="molecule type" value="Genomic_DNA"/>
</dbReference>
<keyword evidence="4" id="KW-0963">Cytoplasm</keyword>
<dbReference type="GO" id="GO:0010494">
    <property type="term" value="C:cytoplasmic stress granule"/>
    <property type="evidence" value="ECO:0007669"/>
    <property type="project" value="UniProtKB-SubCell"/>
</dbReference>
<organism evidence="6 7">
    <name type="scientific">Blomia tropicalis</name>
    <name type="common">Mite</name>
    <dbReference type="NCBI Taxonomy" id="40697"/>
    <lineage>
        <taxon>Eukaryota</taxon>
        <taxon>Metazoa</taxon>
        <taxon>Ecdysozoa</taxon>
        <taxon>Arthropoda</taxon>
        <taxon>Chelicerata</taxon>
        <taxon>Arachnida</taxon>
        <taxon>Acari</taxon>
        <taxon>Acariformes</taxon>
        <taxon>Sarcoptiformes</taxon>
        <taxon>Astigmata</taxon>
        <taxon>Glycyphagoidea</taxon>
        <taxon>Echimyopodidae</taxon>
        <taxon>Blomia</taxon>
    </lineage>
</organism>
<keyword evidence="5" id="KW-0539">Nucleus</keyword>
<protein>
    <submittedName>
        <fullName evidence="6">Uncharacterized protein</fullName>
    </submittedName>
</protein>
<name>A0A9Q0RMU3_BLOTA</name>
<evidence type="ECO:0000256" key="5">
    <source>
        <dbReference type="ARBA" id="ARBA00023242"/>
    </source>
</evidence>
<gene>
    <name evidence="6" type="ORF">RDWZM_005662</name>
</gene>
<evidence type="ECO:0000256" key="3">
    <source>
        <dbReference type="ARBA" id="ARBA00010821"/>
    </source>
</evidence>
<comment type="caution">
    <text evidence="6">The sequence shown here is derived from an EMBL/GenBank/DDBJ whole genome shotgun (WGS) entry which is preliminary data.</text>
</comment>
<dbReference type="Pfam" id="PF14799">
    <property type="entry name" value="FAM195"/>
    <property type="match status" value="1"/>
</dbReference>
<reference evidence="6" key="1">
    <citation type="submission" date="2022-12" db="EMBL/GenBank/DDBJ databases">
        <title>Genome assemblies of Blomia tropicalis.</title>
        <authorList>
            <person name="Cui Y."/>
        </authorList>
    </citation>
    <scope>NUCLEOTIDE SEQUENCE</scope>
    <source>
        <tissue evidence="6">Adult mites</tissue>
    </source>
</reference>
<comment type="subcellular location">
    <subcellularLocation>
        <location evidence="2">Cytoplasm</location>
        <location evidence="2">Stress granule</location>
    </subcellularLocation>
    <subcellularLocation>
        <location evidence="1">Nucleus</location>
    </subcellularLocation>
</comment>
<dbReference type="OMA" id="CERICWI"/>
<dbReference type="InterPro" id="IPR029428">
    <property type="entry name" value="MCRIP"/>
</dbReference>
<evidence type="ECO:0000313" key="6">
    <source>
        <dbReference type="EMBL" id="KAJ6219850.1"/>
    </source>
</evidence>
<dbReference type="AlphaFoldDB" id="A0A9Q0RMU3"/>
<evidence type="ECO:0000256" key="2">
    <source>
        <dbReference type="ARBA" id="ARBA00004210"/>
    </source>
</evidence>
<evidence type="ECO:0000313" key="7">
    <source>
        <dbReference type="Proteomes" id="UP001142055"/>
    </source>
</evidence>
<proteinExistence type="inferred from homology"/>
<comment type="similarity">
    <text evidence="3">Belongs to the MCRIP family.</text>
</comment>
<evidence type="ECO:0000256" key="1">
    <source>
        <dbReference type="ARBA" id="ARBA00004123"/>
    </source>
</evidence>
<evidence type="ECO:0000256" key="4">
    <source>
        <dbReference type="ARBA" id="ARBA00022490"/>
    </source>
</evidence>
<accession>A0A9Q0RMU3</accession>
<sequence length="160" mass="18320">MYAVSKENRATKFFVKTRIAHIPQKLDNFDTSIKRDAQDLNKKEQLCTISKPLINEKRFQAAKNGQNNVQQEISAQHEAMIRFIHSSWRCIKQELDYKITNGNDNVSNGNQSQSAVSSTPSDKIKYINGCTSSSIPKNFVPFDLESFWGQRIYQNLLQSS</sequence>
<keyword evidence="7" id="KW-1185">Reference proteome</keyword>
<dbReference type="GO" id="GO:0005634">
    <property type="term" value="C:nucleus"/>
    <property type="evidence" value="ECO:0007669"/>
    <property type="project" value="UniProtKB-SubCell"/>
</dbReference>
<dbReference type="Proteomes" id="UP001142055">
    <property type="component" value="Chromosome 2"/>
</dbReference>